<name>A0A2U3QEP3_9BACT</name>
<keyword evidence="3" id="KW-1185">Reference proteome</keyword>
<dbReference type="AlphaFoldDB" id="A0A2U3QEP3"/>
<feature type="transmembrane region" description="Helical" evidence="1">
    <location>
        <begin position="12"/>
        <end position="33"/>
    </location>
</feature>
<keyword evidence="1" id="KW-0812">Transmembrane</keyword>
<gene>
    <name evidence="2" type="ORF">NBG4_130024</name>
</gene>
<accession>A0A2U3QEP3</accession>
<evidence type="ECO:0000256" key="1">
    <source>
        <dbReference type="SAM" id="Phobius"/>
    </source>
</evidence>
<evidence type="ECO:0000313" key="3">
    <source>
        <dbReference type="Proteomes" id="UP000245125"/>
    </source>
</evidence>
<keyword evidence="1" id="KW-0472">Membrane</keyword>
<keyword evidence="1" id="KW-1133">Transmembrane helix</keyword>
<dbReference type="Proteomes" id="UP000245125">
    <property type="component" value="Unassembled WGS sequence"/>
</dbReference>
<protein>
    <submittedName>
        <fullName evidence="2">Uncharacterized protein</fullName>
    </submittedName>
</protein>
<reference evidence="3" key="1">
    <citation type="submission" date="2018-03" db="EMBL/GenBank/DDBJ databases">
        <authorList>
            <person name="Zecchin S."/>
        </authorList>
    </citation>
    <scope>NUCLEOTIDE SEQUENCE [LARGE SCALE GENOMIC DNA]</scope>
</reference>
<proteinExistence type="predicted"/>
<organism evidence="2 3">
    <name type="scientific">Candidatus Sulfobium mesophilum</name>
    <dbReference type="NCBI Taxonomy" id="2016548"/>
    <lineage>
        <taxon>Bacteria</taxon>
        <taxon>Pseudomonadati</taxon>
        <taxon>Nitrospirota</taxon>
        <taxon>Nitrospiria</taxon>
        <taxon>Nitrospirales</taxon>
        <taxon>Nitrospiraceae</taxon>
        <taxon>Candidatus Sulfobium</taxon>
    </lineage>
</organism>
<evidence type="ECO:0000313" key="2">
    <source>
        <dbReference type="EMBL" id="SPP99901.1"/>
    </source>
</evidence>
<sequence>MTSGAVRKIILPIGPLFSLTLIGLVLLSTILYYRAVKIQRFLEPALAISEPRMKFNQNIKSLLAGEFSPEQMKSIRFSAGSITVDESLIFEHTHSNELPMGPPALGKLSRFFLAALDNPEIRKNISLILVTSRFPLSTDMILNRQARFATQDRATLILNSLFASDPRLEKDYTRFFTATAIPILESPKKGETAVEFRIIPTERLHIEMLERLEGYAY</sequence>
<dbReference type="EMBL" id="OUUY01000035">
    <property type="protein sequence ID" value="SPP99901.1"/>
    <property type="molecule type" value="Genomic_DNA"/>
</dbReference>